<sequence length="80" mass="9579">MNYLILWLDKKEDNKRKEQARIAIDEAWDTIPFAQIIRGYMLITQSILRKYILLPALIIAKNIGRMLLFQLPEWSEDLQF</sequence>
<keyword evidence="6" id="KW-0813">Transport</keyword>
<evidence type="ECO:0000256" key="9">
    <source>
        <dbReference type="ARBA" id="ARBA00022927"/>
    </source>
</evidence>
<evidence type="ECO:0000256" key="7">
    <source>
        <dbReference type="ARBA" id="ARBA00022692"/>
    </source>
</evidence>
<evidence type="ECO:0000256" key="10">
    <source>
        <dbReference type="ARBA" id="ARBA00022989"/>
    </source>
</evidence>
<keyword evidence="10" id="KW-1133">Transmembrane helix</keyword>
<evidence type="ECO:0000256" key="3">
    <source>
        <dbReference type="ARBA" id="ARBA00009956"/>
    </source>
</evidence>
<dbReference type="Proteomes" id="UP000004994">
    <property type="component" value="Chromosome 10"/>
</dbReference>
<name>A0A3Q7ICV5_SOLLC</name>
<keyword evidence="10" id="KW-0472">Membrane</keyword>
<comment type="subcellular location">
    <subcellularLocation>
        <location evidence="2">Plastid</location>
        <location evidence="2">Chloroplast inner membrane</location>
        <topology evidence="2">Multi-pass membrane protein</topology>
    </subcellularLocation>
</comment>
<evidence type="ECO:0000256" key="1">
    <source>
        <dbReference type="ARBA" id="ARBA00002515"/>
    </source>
</evidence>
<reference evidence="12" key="2">
    <citation type="submission" date="2019-01" db="UniProtKB">
        <authorList>
            <consortium name="EnsemblPlants"/>
        </authorList>
    </citation>
    <scope>IDENTIFICATION</scope>
    <source>
        <strain evidence="12">cv. Heinz 1706</strain>
    </source>
</reference>
<dbReference type="Gramene" id="Solyc10g018580.1.1">
    <property type="protein sequence ID" value="Solyc10g018580.1.1.1"/>
    <property type="gene ID" value="Solyc10g018580.1"/>
</dbReference>
<proteinExistence type="inferred from homology"/>
<comment type="similarity">
    <text evidence="3">Belongs to the TIC214 family.</text>
</comment>
<dbReference type="EnsemblPlants" id="Solyc10g018580.1.1">
    <property type="protein sequence ID" value="Solyc10g018580.1.1.1"/>
    <property type="gene ID" value="Solyc10g018580.1"/>
</dbReference>
<dbReference type="PANTHER" id="PTHR33163">
    <property type="entry name" value="PROTEIN TIC 214-RELATED"/>
    <property type="match status" value="1"/>
</dbReference>
<dbReference type="Pfam" id="PF05758">
    <property type="entry name" value="Ycf1"/>
    <property type="match status" value="1"/>
</dbReference>
<keyword evidence="9" id="KW-0653">Protein transport</keyword>
<keyword evidence="8" id="KW-1001">Plastid inner membrane</keyword>
<dbReference type="AlphaFoldDB" id="A0A3Q7ICV5"/>
<evidence type="ECO:0000256" key="2">
    <source>
        <dbReference type="ARBA" id="ARBA00004478"/>
    </source>
</evidence>
<comment type="function">
    <text evidence="1">Involved in protein precursor import into chloroplasts. May be part of an intermediate translocation complex acting as a protein-conducting channel at the inner envelope.</text>
</comment>
<comment type="subunit">
    <text evidence="4">Part of the Tic complex.</text>
</comment>
<keyword evidence="8" id="KW-0934">Plastid</keyword>
<keyword evidence="7" id="KW-0812">Transmembrane</keyword>
<dbReference type="PANTHER" id="PTHR33163:SF40">
    <property type="entry name" value="PROTEIN TIC 214"/>
    <property type="match status" value="1"/>
</dbReference>
<dbReference type="STRING" id="4081.A0A3Q7ICV5"/>
<evidence type="ECO:0000256" key="8">
    <source>
        <dbReference type="ARBA" id="ARBA00022780"/>
    </source>
</evidence>
<evidence type="ECO:0000313" key="13">
    <source>
        <dbReference type="Proteomes" id="UP000004994"/>
    </source>
</evidence>
<evidence type="ECO:0000313" key="12">
    <source>
        <dbReference type="EnsemblPlants" id="Solyc10g018580.1.1.1"/>
    </source>
</evidence>
<dbReference type="GO" id="GO:0015031">
    <property type="term" value="P:protein transport"/>
    <property type="evidence" value="ECO:0007669"/>
    <property type="project" value="UniProtKB-KW"/>
</dbReference>
<dbReference type="PaxDb" id="4081-Solyc10g018580.1.1"/>
<evidence type="ECO:0000256" key="6">
    <source>
        <dbReference type="ARBA" id="ARBA00022448"/>
    </source>
</evidence>
<reference evidence="12" key="1">
    <citation type="journal article" date="2012" name="Nature">
        <title>The tomato genome sequence provides insights into fleshy fruit evolution.</title>
        <authorList>
            <consortium name="Tomato Genome Consortium"/>
        </authorList>
    </citation>
    <scope>NUCLEOTIDE SEQUENCE [LARGE SCALE GENOMIC DNA]</scope>
    <source>
        <strain evidence="12">cv. Heinz 1706</strain>
    </source>
</reference>
<accession>A0A3Q7ICV5</accession>
<dbReference type="InterPro" id="IPR008896">
    <property type="entry name" value="TIC214"/>
</dbReference>
<evidence type="ECO:0000256" key="5">
    <source>
        <dbReference type="ARBA" id="ARBA00016640"/>
    </source>
</evidence>
<protein>
    <recommendedName>
        <fullName evidence="5">Protein TIC 214</fullName>
    </recommendedName>
    <alternativeName>
        <fullName evidence="11">Translocon at the inner envelope membrane of chloroplasts 214</fullName>
    </alternativeName>
</protein>
<evidence type="ECO:0000256" key="4">
    <source>
        <dbReference type="ARBA" id="ARBA00011510"/>
    </source>
</evidence>
<dbReference type="InParanoid" id="A0A3Q7ICV5"/>
<evidence type="ECO:0000256" key="11">
    <source>
        <dbReference type="ARBA" id="ARBA00029978"/>
    </source>
</evidence>
<organism evidence="12">
    <name type="scientific">Solanum lycopersicum</name>
    <name type="common">Tomato</name>
    <name type="synonym">Lycopersicon esculentum</name>
    <dbReference type="NCBI Taxonomy" id="4081"/>
    <lineage>
        <taxon>Eukaryota</taxon>
        <taxon>Viridiplantae</taxon>
        <taxon>Streptophyta</taxon>
        <taxon>Embryophyta</taxon>
        <taxon>Tracheophyta</taxon>
        <taxon>Spermatophyta</taxon>
        <taxon>Magnoliopsida</taxon>
        <taxon>eudicotyledons</taxon>
        <taxon>Gunneridae</taxon>
        <taxon>Pentapetalae</taxon>
        <taxon>asterids</taxon>
        <taxon>lamiids</taxon>
        <taxon>Solanales</taxon>
        <taxon>Solanaceae</taxon>
        <taxon>Solanoideae</taxon>
        <taxon>Solaneae</taxon>
        <taxon>Solanum</taxon>
        <taxon>Solanum subgen. Lycopersicon</taxon>
    </lineage>
</organism>
<keyword evidence="13" id="KW-1185">Reference proteome</keyword>
<dbReference type="GO" id="GO:0009706">
    <property type="term" value="C:chloroplast inner membrane"/>
    <property type="evidence" value="ECO:0007669"/>
    <property type="project" value="UniProtKB-SubCell"/>
</dbReference>